<protein>
    <submittedName>
        <fullName evidence="1">P-loop containing nucleoside triphosphate hydrolase protein</fullName>
    </submittedName>
</protein>
<proteinExistence type="predicted"/>
<accession>A0A9P8ZSI4</accession>
<keyword evidence="1" id="KW-0378">Hydrolase</keyword>
<dbReference type="InterPro" id="IPR027417">
    <property type="entry name" value="P-loop_NTPase"/>
</dbReference>
<evidence type="ECO:0000313" key="1">
    <source>
        <dbReference type="EMBL" id="KAH6648017.1"/>
    </source>
</evidence>
<dbReference type="InterPro" id="IPR040632">
    <property type="entry name" value="Sulfotransfer_4"/>
</dbReference>
<dbReference type="SUPFAM" id="SSF52540">
    <property type="entry name" value="P-loop containing nucleoside triphosphate hydrolases"/>
    <property type="match status" value="1"/>
</dbReference>
<sequence length="298" mass="33661">MSLKEFFFGFSDETRAAFPNLFINHNIDRHQCRRVVPMEVLSLGMGRTGTTSMAAAFALLGFPTSHGGADMHSNPLDGDIWLEAVKAKYQGDTSVKLDASFFDKALGHVSACADYPSNMFGPELIAAYPNAKVVLVERDADAWYPSFERALIRGQDLPAWFRHFLELADNTQKHVQPVIWRGMMQGQFGAKDSIEWRKKAKDVYKRHNAEIREVLKDQPERLLVYRLGSGWEPLCEFLGKPIPDVDFPRVNEKAQHDAMIKVFIVQQLQSFLLNMTKTGGAALVAVIAWRWWSQSPSA</sequence>
<dbReference type="Gene3D" id="3.40.50.300">
    <property type="entry name" value="P-loop containing nucleotide triphosphate hydrolases"/>
    <property type="match status" value="1"/>
</dbReference>
<dbReference type="PANTHER" id="PTHR36978:SF4">
    <property type="entry name" value="P-LOOP CONTAINING NUCLEOSIDE TRIPHOSPHATE HYDROLASE PROTEIN"/>
    <property type="match status" value="1"/>
</dbReference>
<dbReference type="RefSeq" id="XP_045954529.1">
    <property type="nucleotide sequence ID" value="XM_046109286.1"/>
</dbReference>
<dbReference type="EMBL" id="JAGPXC010000008">
    <property type="protein sequence ID" value="KAH6648017.1"/>
    <property type="molecule type" value="Genomic_DNA"/>
</dbReference>
<comment type="caution">
    <text evidence="1">The sequence shown here is derived from an EMBL/GenBank/DDBJ whole genome shotgun (WGS) entry which is preliminary data.</text>
</comment>
<reference evidence="1" key="1">
    <citation type="journal article" date="2021" name="Nat. Commun.">
        <title>Genetic determinants of endophytism in the Arabidopsis root mycobiome.</title>
        <authorList>
            <person name="Mesny F."/>
            <person name="Miyauchi S."/>
            <person name="Thiergart T."/>
            <person name="Pickel B."/>
            <person name="Atanasova L."/>
            <person name="Karlsson M."/>
            <person name="Huettel B."/>
            <person name="Barry K.W."/>
            <person name="Haridas S."/>
            <person name="Chen C."/>
            <person name="Bauer D."/>
            <person name="Andreopoulos W."/>
            <person name="Pangilinan J."/>
            <person name="LaButti K."/>
            <person name="Riley R."/>
            <person name="Lipzen A."/>
            <person name="Clum A."/>
            <person name="Drula E."/>
            <person name="Henrissat B."/>
            <person name="Kohler A."/>
            <person name="Grigoriev I.V."/>
            <person name="Martin F.M."/>
            <person name="Hacquard S."/>
        </authorList>
    </citation>
    <scope>NUCLEOTIDE SEQUENCE</scope>
    <source>
        <strain evidence="1">MPI-SDFR-AT-0073</strain>
    </source>
</reference>
<dbReference type="Proteomes" id="UP000758603">
    <property type="component" value="Unassembled WGS sequence"/>
</dbReference>
<dbReference type="GeneID" id="70138177"/>
<name>A0A9P8ZSI4_9PEZI</name>
<dbReference type="OrthoDB" id="408152at2759"/>
<dbReference type="Pfam" id="PF17784">
    <property type="entry name" value="Sulfotransfer_4"/>
    <property type="match status" value="1"/>
</dbReference>
<dbReference type="PANTHER" id="PTHR36978">
    <property type="entry name" value="P-LOOP CONTAINING NUCLEOTIDE TRIPHOSPHATE HYDROLASE"/>
    <property type="match status" value="1"/>
</dbReference>
<keyword evidence="2" id="KW-1185">Reference proteome</keyword>
<dbReference type="AlphaFoldDB" id="A0A9P8ZSI4"/>
<organism evidence="1 2">
    <name type="scientific">Truncatella angustata</name>
    <dbReference type="NCBI Taxonomy" id="152316"/>
    <lineage>
        <taxon>Eukaryota</taxon>
        <taxon>Fungi</taxon>
        <taxon>Dikarya</taxon>
        <taxon>Ascomycota</taxon>
        <taxon>Pezizomycotina</taxon>
        <taxon>Sordariomycetes</taxon>
        <taxon>Xylariomycetidae</taxon>
        <taxon>Amphisphaeriales</taxon>
        <taxon>Sporocadaceae</taxon>
        <taxon>Truncatella</taxon>
    </lineage>
</organism>
<evidence type="ECO:0000313" key="2">
    <source>
        <dbReference type="Proteomes" id="UP000758603"/>
    </source>
</evidence>
<gene>
    <name evidence="1" type="ORF">BKA67DRAFT_694970</name>
</gene>
<dbReference type="GO" id="GO:0016787">
    <property type="term" value="F:hydrolase activity"/>
    <property type="evidence" value="ECO:0007669"/>
    <property type="project" value="UniProtKB-KW"/>
</dbReference>